<dbReference type="EMBL" id="JANPWB010000015">
    <property type="protein sequence ID" value="KAJ1088119.1"/>
    <property type="molecule type" value="Genomic_DNA"/>
</dbReference>
<evidence type="ECO:0000313" key="2">
    <source>
        <dbReference type="EMBL" id="KAJ1088119.1"/>
    </source>
</evidence>
<evidence type="ECO:0000256" key="1">
    <source>
        <dbReference type="SAM" id="MobiDB-lite"/>
    </source>
</evidence>
<keyword evidence="3" id="KW-1185">Reference proteome</keyword>
<organism evidence="2 3">
    <name type="scientific">Pleurodeles waltl</name>
    <name type="common">Iberian ribbed newt</name>
    <dbReference type="NCBI Taxonomy" id="8319"/>
    <lineage>
        <taxon>Eukaryota</taxon>
        <taxon>Metazoa</taxon>
        <taxon>Chordata</taxon>
        <taxon>Craniata</taxon>
        <taxon>Vertebrata</taxon>
        <taxon>Euteleostomi</taxon>
        <taxon>Amphibia</taxon>
        <taxon>Batrachia</taxon>
        <taxon>Caudata</taxon>
        <taxon>Salamandroidea</taxon>
        <taxon>Salamandridae</taxon>
        <taxon>Pleurodelinae</taxon>
        <taxon>Pleurodeles</taxon>
    </lineage>
</organism>
<evidence type="ECO:0000313" key="3">
    <source>
        <dbReference type="Proteomes" id="UP001066276"/>
    </source>
</evidence>
<reference evidence="2" key="1">
    <citation type="journal article" date="2022" name="bioRxiv">
        <title>Sequencing and chromosome-scale assembly of the giantPleurodeles waltlgenome.</title>
        <authorList>
            <person name="Brown T."/>
            <person name="Elewa A."/>
            <person name="Iarovenko S."/>
            <person name="Subramanian E."/>
            <person name="Araus A.J."/>
            <person name="Petzold A."/>
            <person name="Susuki M."/>
            <person name="Suzuki K.-i.T."/>
            <person name="Hayashi T."/>
            <person name="Toyoda A."/>
            <person name="Oliveira C."/>
            <person name="Osipova E."/>
            <person name="Leigh N.D."/>
            <person name="Simon A."/>
            <person name="Yun M.H."/>
        </authorList>
    </citation>
    <scope>NUCLEOTIDE SEQUENCE</scope>
    <source>
        <strain evidence="2">20211129_DDA</strain>
        <tissue evidence="2">Liver</tissue>
    </source>
</reference>
<dbReference type="Proteomes" id="UP001066276">
    <property type="component" value="Chromosome 11"/>
</dbReference>
<sequence length="116" mass="11330">MPLPVFHASLLGGGLLQGDVVLGREGAQAARDDGHGAEPGARGVHHVGGAGVLLAVPLVPIAALQVVLRAGDGHLHGSAAGPRIAAQVSRVTARPAASLDPRGTGPSPAVRGSLDG</sequence>
<accession>A0AAV7LAZ1</accession>
<proteinExistence type="predicted"/>
<dbReference type="AlphaFoldDB" id="A0AAV7LAZ1"/>
<gene>
    <name evidence="2" type="ORF">NDU88_001278</name>
</gene>
<comment type="caution">
    <text evidence="2">The sequence shown here is derived from an EMBL/GenBank/DDBJ whole genome shotgun (WGS) entry which is preliminary data.</text>
</comment>
<name>A0AAV7LAZ1_PLEWA</name>
<protein>
    <submittedName>
        <fullName evidence="2">Uncharacterized protein</fullName>
    </submittedName>
</protein>
<feature type="region of interest" description="Disordered" evidence="1">
    <location>
        <begin position="90"/>
        <end position="116"/>
    </location>
</feature>